<reference evidence="1 4" key="1">
    <citation type="submission" date="2016-11" db="EMBL/GenBank/DDBJ databases">
        <title>Whole genomes of Flavobacteriaceae.</title>
        <authorList>
            <person name="Stine C."/>
            <person name="Li C."/>
            <person name="Tadesse D."/>
        </authorList>
    </citation>
    <scope>NUCLEOTIDE SEQUENCE [LARGE SCALE GENOMIC DNA]</scope>
    <source>
        <strain evidence="1 4">DSM 21068</strain>
    </source>
</reference>
<dbReference type="Proteomes" id="UP000186246">
    <property type="component" value="Unassembled WGS sequence"/>
</dbReference>
<evidence type="ECO:0000313" key="2">
    <source>
        <dbReference type="EMBL" id="SIS60965.1"/>
    </source>
</evidence>
<proteinExistence type="predicted"/>
<reference evidence="3" key="3">
    <citation type="submission" date="2017-01" db="EMBL/GenBank/DDBJ databases">
        <authorList>
            <person name="Varghese N."/>
            <person name="Submissions S."/>
        </authorList>
    </citation>
    <scope>NUCLEOTIDE SEQUENCE [LARGE SCALE GENOMIC DNA]</scope>
    <source>
        <strain evidence="3">DSM 21068</strain>
    </source>
</reference>
<evidence type="ECO:0000313" key="1">
    <source>
        <dbReference type="EMBL" id="PQA96290.1"/>
    </source>
</evidence>
<evidence type="ECO:0000313" key="4">
    <source>
        <dbReference type="Proteomes" id="UP000238314"/>
    </source>
</evidence>
<sequence>MAGINVAKNLLTLIMSLCIYVSSLCQDVKTFEVDYLLSRKSTKIDSSKVHEIFKLFVNEDHSIFISKRKIENDSIRENLKMTKGFGTSNNISLYSFEETVLYKYPDNQVSLYMHIPHSPIGYNEKAPLDWKLLNDTKLVNNIVLNSAEIVFGGRKWHAWYSKEYSINEGPYKFKNLPGLIFEIYDAEKIFSFKLIKIKNSNSVFNYNYKMFLITSKDKCLDVVDTYINNPAPQLTKIFTQESRDRIKKNSIERNKNKYHIEKDFEY</sequence>
<accession>A0A1N7KHA3</accession>
<dbReference type="STRING" id="551459.SAMN05421796_101560"/>
<dbReference type="EMBL" id="FTOJ01000001">
    <property type="protein sequence ID" value="SIS60965.1"/>
    <property type="molecule type" value="Genomic_DNA"/>
</dbReference>
<dbReference type="InterPro" id="IPR005901">
    <property type="entry name" value="GLPGLI"/>
</dbReference>
<protein>
    <submittedName>
        <fullName evidence="2">GLPGLI family protein</fullName>
    </submittedName>
</protein>
<organism evidence="2 3">
    <name type="scientific">Chryseobacterium piscicola</name>
    <dbReference type="NCBI Taxonomy" id="551459"/>
    <lineage>
        <taxon>Bacteria</taxon>
        <taxon>Pseudomonadati</taxon>
        <taxon>Bacteroidota</taxon>
        <taxon>Flavobacteriia</taxon>
        <taxon>Flavobacteriales</taxon>
        <taxon>Weeksellaceae</taxon>
        <taxon>Chryseobacterium group</taxon>
        <taxon>Chryseobacterium</taxon>
    </lineage>
</organism>
<dbReference type="EMBL" id="MUGO01000003">
    <property type="protein sequence ID" value="PQA96290.1"/>
    <property type="molecule type" value="Genomic_DNA"/>
</dbReference>
<keyword evidence="4" id="KW-1185">Reference proteome</keyword>
<dbReference type="NCBIfam" id="TIGR01200">
    <property type="entry name" value="GLPGLI"/>
    <property type="match status" value="1"/>
</dbReference>
<name>A0A1N7KHA3_9FLAO</name>
<dbReference type="Proteomes" id="UP000238314">
    <property type="component" value="Unassembled WGS sequence"/>
</dbReference>
<dbReference type="AlphaFoldDB" id="A0A1N7KHA3"/>
<gene>
    <name evidence="1" type="ORF">B0A70_03970</name>
    <name evidence="2" type="ORF">SAMN05421796_101560</name>
</gene>
<reference evidence="2" key="2">
    <citation type="submission" date="2017-01" db="EMBL/GenBank/DDBJ databases">
        <authorList>
            <person name="Mah S.A."/>
            <person name="Swanson W.J."/>
            <person name="Moy G.W."/>
            <person name="Vacquier V.D."/>
        </authorList>
    </citation>
    <scope>NUCLEOTIDE SEQUENCE [LARGE SCALE GENOMIC DNA]</scope>
    <source>
        <strain evidence="2">DSM 21068</strain>
    </source>
</reference>
<evidence type="ECO:0000313" key="3">
    <source>
        <dbReference type="Proteomes" id="UP000186246"/>
    </source>
</evidence>